<gene>
    <name evidence="2" type="ORF">M1L60_08285</name>
</gene>
<reference evidence="2 3" key="1">
    <citation type="submission" date="2022-06" db="EMBL/GenBank/DDBJ databases">
        <title>New Species of the Genus Actinoplanes, ActinopZanes ferrugineus.</title>
        <authorList>
            <person name="Ding P."/>
        </authorList>
    </citation>
    <scope>NUCLEOTIDE SEQUENCE [LARGE SCALE GENOMIC DNA]</scope>
    <source>
        <strain evidence="2 3">TRM88003</strain>
    </source>
</reference>
<dbReference type="Proteomes" id="UP001523369">
    <property type="component" value="Unassembled WGS sequence"/>
</dbReference>
<feature type="transmembrane region" description="Helical" evidence="1">
    <location>
        <begin position="125"/>
        <end position="142"/>
    </location>
</feature>
<name>A0ABT1DKN6_9ACTN</name>
<feature type="transmembrane region" description="Helical" evidence="1">
    <location>
        <begin position="35"/>
        <end position="57"/>
    </location>
</feature>
<protein>
    <submittedName>
        <fullName evidence="2">Uncharacterized protein</fullName>
    </submittedName>
</protein>
<accession>A0ABT1DKN6</accession>
<comment type="caution">
    <text evidence="2">The sequence shown here is derived from an EMBL/GenBank/DDBJ whole genome shotgun (WGS) entry which is preliminary data.</text>
</comment>
<evidence type="ECO:0000313" key="2">
    <source>
        <dbReference type="EMBL" id="MCO8270595.1"/>
    </source>
</evidence>
<keyword evidence="1" id="KW-0472">Membrane</keyword>
<evidence type="ECO:0000256" key="1">
    <source>
        <dbReference type="SAM" id="Phobius"/>
    </source>
</evidence>
<keyword evidence="1" id="KW-0812">Transmembrane</keyword>
<keyword evidence="1" id="KW-1133">Transmembrane helix</keyword>
<feature type="transmembrane region" description="Helical" evidence="1">
    <location>
        <begin position="102"/>
        <end position="119"/>
    </location>
</feature>
<feature type="transmembrane region" description="Helical" evidence="1">
    <location>
        <begin position="63"/>
        <end position="82"/>
    </location>
</feature>
<dbReference type="EMBL" id="JAMYJR010000007">
    <property type="protein sequence ID" value="MCO8270595.1"/>
    <property type="molecule type" value="Genomic_DNA"/>
</dbReference>
<evidence type="ECO:0000313" key="3">
    <source>
        <dbReference type="Proteomes" id="UP001523369"/>
    </source>
</evidence>
<organism evidence="2 3">
    <name type="scientific">Paractinoplanes aksuensis</name>
    <dbReference type="NCBI Taxonomy" id="2939490"/>
    <lineage>
        <taxon>Bacteria</taxon>
        <taxon>Bacillati</taxon>
        <taxon>Actinomycetota</taxon>
        <taxon>Actinomycetes</taxon>
        <taxon>Micromonosporales</taxon>
        <taxon>Micromonosporaceae</taxon>
        <taxon>Paractinoplanes</taxon>
    </lineage>
</organism>
<proteinExistence type="predicted"/>
<keyword evidence="3" id="KW-1185">Reference proteome</keyword>
<sequence>MNCPRCGTRLDHAGQGHPCHNGPVAGAQPPRHWRVALGAVVVLTLLFAAFSLLQAVITAGPLVIVLSLVVSVALGVSIIVWARLTKRVVETYGGRGTVIRNWAMYCGSVVLLLSVFLTASTSAVFHVGRATGALLFLVGVLISRAKLQRWLAEPHTPGEVRAEPPGAGAQPFHRPLLPPVEIQPRDWDASAWDPEIQQDIERRHRTHRT</sequence>
<dbReference type="RefSeq" id="WP_253236732.1">
    <property type="nucleotide sequence ID" value="NZ_JAMYJR010000007.1"/>
</dbReference>